<comment type="caution">
    <text evidence="1">The sequence shown here is derived from an EMBL/GenBank/DDBJ whole genome shotgun (WGS) entry which is preliminary data.</text>
</comment>
<reference evidence="1 2" key="1">
    <citation type="journal article" date="2019" name="Int. J. Syst. Evol. Microbiol.">
        <title>The Global Catalogue of Microorganisms (GCM) 10K type strain sequencing project: providing services to taxonomists for standard genome sequencing and annotation.</title>
        <authorList>
            <consortium name="The Broad Institute Genomics Platform"/>
            <consortium name="The Broad Institute Genome Sequencing Center for Infectious Disease"/>
            <person name="Wu L."/>
            <person name="Ma J."/>
        </authorList>
    </citation>
    <scope>NUCLEOTIDE SEQUENCE [LARGE SCALE GENOMIC DNA]</scope>
    <source>
        <strain evidence="1 2">JCM 10425</strain>
    </source>
</reference>
<keyword evidence="2" id="KW-1185">Reference proteome</keyword>
<accession>A0ABN0VAI7</accession>
<proteinExistence type="predicted"/>
<gene>
    <name evidence="1" type="ORF">GCM10009539_83970</name>
</gene>
<evidence type="ECO:0000313" key="1">
    <source>
        <dbReference type="EMBL" id="GAA0283152.1"/>
    </source>
</evidence>
<dbReference type="Proteomes" id="UP001500967">
    <property type="component" value="Unassembled WGS sequence"/>
</dbReference>
<dbReference type="RefSeq" id="WP_344654541.1">
    <property type="nucleotide sequence ID" value="NZ_BAAAGX010000046.1"/>
</dbReference>
<protein>
    <submittedName>
        <fullName evidence="1">Uncharacterized protein</fullName>
    </submittedName>
</protein>
<name>A0ABN0VAI7_9ACTN</name>
<sequence>MISFVTPKLPGTAMPSWRLAEGPSAVLAAPAGKAMTTGVAAARKRIAPSGAPAYAHVVCAAQHMSLVNEANSALLAVSADAVEPFGTQVQTQLSVDATRVEGRAGSPPRGEPV</sequence>
<dbReference type="EMBL" id="BAAAGX010000046">
    <property type="protein sequence ID" value="GAA0283152.1"/>
    <property type="molecule type" value="Genomic_DNA"/>
</dbReference>
<organism evidence="1 2">
    <name type="scientific">Cryptosporangium japonicum</name>
    <dbReference type="NCBI Taxonomy" id="80872"/>
    <lineage>
        <taxon>Bacteria</taxon>
        <taxon>Bacillati</taxon>
        <taxon>Actinomycetota</taxon>
        <taxon>Actinomycetes</taxon>
        <taxon>Cryptosporangiales</taxon>
        <taxon>Cryptosporangiaceae</taxon>
        <taxon>Cryptosporangium</taxon>
    </lineage>
</organism>
<evidence type="ECO:0000313" key="2">
    <source>
        <dbReference type="Proteomes" id="UP001500967"/>
    </source>
</evidence>